<comment type="caution">
    <text evidence="14">The sequence shown here is derived from an EMBL/GenBank/DDBJ whole genome shotgun (WGS) entry which is preliminary data.</text>
</comment>
<dbReference type="InterPro" id="IPR036734">
    <property type="entry name" value="Neur_chan_lig-bd_sf"/>
</dbReference>
<evidence type="ECO:0000313" key="15">
    <source>
        <dbReference type="Proteomes" id="UP000322981"/>
    </source>
</evidence>
<keyword evidence="10" id="KW-0407">Ion channel</keyword>
<dbReference type="OrthoDB" id="1326189at2"/>
<reference evidence="14 15" key="1">
    <citation type="submission" date="2019-09" db="EMBL/GenBank/DDBJ databases">
        <title>Whole-genome sequence of the purple sulfur bacterium Thiohalocapsa marina DSM 19078.</title>
        <authorList>
            <person name="Kyndt J.A."/>
            <person name="Meyer T.E."/>
        </authorList>
    </citation>
    <scope>NUCLEOTIDE SEQUENCE [LARGE SCALE GENOMIC DNA]</scope>
    <source>
        <strain evidence="14 15">DSM 19078</strain>
    </source>
</reference>
<dbReference type="SUPFAM" id="SSF63712">
    <property type="entry name" value="Nicotinic receptor ligand binding domain-like"/>
    <property type="match status" value="1"/>
</dbReference>
<evidence type="ECO:0000313" key="14">
    <source>
        <dbReference type="EMBL" id="KAA6184468.1"/>
    </source>
</evidence>
<evidence type="ECO:0000256" key="4">
    <source>
        <dbReference type="ARBA" id="ARBA00022475"/>
    </source>
</evidence>
<keyword evidence="6 12" id="KW-0732">Signal</keyword>
<keyword evidence="15" id="KW-1185">Reference proteome</keyword>
<gene>
    <name evidence="14" type="ORF">F2Q65_12185</name>
</gene>
<dbReference type="Gene3D" id="2.70.170.10">
    <property type="entry name" value="Neurotransmitter-gated ion-channel ligand-binding domain"/>
    <property type="match status" value="1"/>
</dbReference>
<keyword evidence="4" id="KW-1003">Cell membrane</keyword>
<sequence length="364" mass="42029">MTMHQDKSKSASLLLRLMLGACLLFACQTLFAIDAGMPNPPASPTIVKLGVFLADIIDLNELDETFEVEIILIAEWHDPRLAFDAEAEGMNRKLFQGEFQFNEVFSGWWPQFLIVNEVGRGDTNAIHITIHPDGTVQYKEQRNVTLETPMDLEDFPFDVQSLEAYIIPFGEFSDSVQLVVDERVLGATEEYAKTRQKVNIAQWTLTNLDLVADKLDHRYYGDKKEFSEIKMTITMQRKSANMIWKVIIPLLVLVLLMWAIFWIDVDNLADRLNTAFIGILTIVAYQFLIDGTMPRIDYFTFMDAVLLYSFIFMCLTIIESLVVYSLHKANHVERALQVDFYVQWFFPIAYLAGFLVCYFYYYLT</sequence>
<evidence type="ECO:0000256" key="9">
    <source>
        <dbReference type="ARBA" id="ARBA00023136"/>
    </source>
</evidence>
<evidence type="ECO:0000256" key="2">
    <source>
        <dbReference type="ARBA" id="ARBA00004236"/>
    </source>
</evidence>
<protein>
    <recommendedName>
        <fullName evidence="13">Neurotransmitter-gated ion-channel ligand-binding domain-containing protein</fullName>
    </recommendedName>
</protein>
<dbReference type="AlphaFoldDB" id="A0A5M8FHU9"/>
<evidence type="ECO:0000256" key="1">
    <source>
        <dbReference type="ARBA" id="ARBA00004141"/>
    </source>
</evidence>
<evidence type="ECO:0000256" key="11">
    <source>
        <dbReference type="SAM" id="Phobius"/>
    </source>
</evidence>
<dbReference type="InterPro" id="IPR038050">
    <property type="entry name" value="Neuro_actylchol_rec"/>
</dbReference>
<keyword evidence="7 11" id="KW-1133">Transmembrane helix</keyword>
<dbReference type="GO" id="GO:0004888">
    <property type="term" value="F:transmembrane signaling receptor activity"/>
    <property type="evidence" value="ECO:0007669"/>
    <property type="project" value="InterPro"/>
</dbReference>
<evidence type="ECO:0000256" key="8">
    <source>
        <dbReference type="ARBA" id="ARBA00023065"/>
    </source>
</evidence>
<dbReference type="GO" id="GO:0005886">
    <property type="term" value="C:plasma membrane"/>
    <property type="evidence" value="ECO:0007669"/>
    <property type="project" value="UniProtKB-SubCell"/>
</dbReference>
<dbReference type="SUPFAM" id="SSF90112">
    <property type="entry name" value="Neurotransmitter-gated ion-channel transmembrane pore"/>
    <property type="match status" value="1"/>
</dbReference>
<name>A0A5M8FHU9_9GAMM</name>
<dbReference type="CDD" id="cd18988">
    <property type="entry name" value="LGIC_ECD_bact"/>
    <property type="match status" value="1"/>
</dbReference>
<dbReference type="Gene3D" id="1.20.58.390">
    <property type="entry name" value="Neurotransmitter-gated ion-channel transmembrane domain"/>
    <property type="match status" value="1"/>
</dbReference>
<evidence type="ECO:0000256" key="10">
    <source>
        <dbReference type="ARBA" id="ARBA00023303"/>
    </source>
</evidence>
<dbReference type="Pfam" id="PF02931">
    <property type="entry name" value="Neur_chan_LBD"/>
    <property type="match status" value="1"/>
</dbReference>
<dbReference type="InterPro" id="IPR006028">
    <property type="entry name" value="GABAA/Glycine_rcpt"/>
</dbReference>
<keyword evidence="3" id="KW-0813">Transport</keyword>
<dbReference type="InterPro" id="IPR006202">
    <property type="entry name" value="Neur_chan_lig-bd"/>
</dbReference>
<evidence type="ECO:0000259" key="13">
    <source>
        <dbReference type="Pfam" id="PF02931"/>
    </source>
</evidence>
<evidence type="ECO:0000256" key="7">
    <source>
        <dbReference type="ARBA" id="ARBA00022989"/>
    </source>
</evidence>
<evidence type="ECO:0000256" key="5">
    <source>
        <dbReference type="ARBA" id="ARBA00022692"/>
    </source>
</evidence>
<feature type="domain" description="Neurotransmitter-gated ion-channel ligand-binding" evidence="13">
    <location>
        <begin position="41"/>
        <end position="238"/>
    </location>
</feature>
<keyword evidence="9 11" id="KW-0472">Membrane</keyword>
<dbReference type="GO" id="GO:0005230">
    <property type="term" value="F:extracellular ligand-gated monoatomic ion channel activity"/>
    <property type="evidence" value="ECO:0007669"/>
    <property type="project" value="InterPro"/>
</dbReference>
<dbReference type="PANTHER" id="PTHR18945">
    <property type="entry name" value="NEUROTRANSMITTER GATED ION CHANNEL"/>
    <property type="match status" value="1"/>
</dbReference>
<dbReference type="PRINTS" id="PR00253">
    <property type="entry name" value="GABAARECEPTR"/>
</dbReference>
<keyword evidence="5 11" id="KW-0812">Transmembrane</keyword>
<feature type="signal peptide" evidence="12">
    <location>
        <begin position="1"/>
        <end position="32"/>
    </location>
</feature>
<feature type="transmembrane region" description="Helical" evidence="11">
    <location>
        <begin position="305"/>
        <end position="326"/>
    </location>
</feature>
<evidence type="ECO:0000256" key="6">
    <source>
        <dbReference type="ARBA" id="ARBA00022729"/>
    </source>
</evidence>
<accession>A0A5M8FHU9</accession>
<evidence type="ECO:0000256" key="3">
    <source>
        <dbReference type="ARBA" id="ARBA00022448"/>
    </source>
</evidence>
<dbReference type="Proteomes" id="UP000322981">
    <property type="component" value="Unassembled WGS sequence"/>
</dbReference>
<dbReference type="EMBL" id="VWXX01000019">
    <property type="protein sequence ID" value="KAA6184468.1"/>
    <property type="molecule type" value="Genomic_DNA"/>
</dbReference>
<feature type="transmembrane region" description="Helical" evidence="11">
    <location>
        <begin position="275"/>
        <end position="293"/>
    </location>
</feature>
<feature type="transmembrane region" description="Helical" evidence="11">
    <location>
        <begin position="338"/>
        <end position="361"/>
    </location>
</feature>
<dbReference type="PROSITE" id="PS51257">
    <property type="entry name" value="PROKAR_LIPOPROTEIN"/>
    <property type="match status" value="1"/>
</dbReference>
<organism evidence="14 15">
    <name type="scientific">Thiohalocapsa marina</name>
    <dbReference type="NCBI Taxonomy" id="424902"/>
    <lineage>
        <taxon>Bacteria</taxon>
        <taxon>Pseudomonadati</taxon>
        <taxon>Pseudomonadota</taxon>
        <taxon>Gammaproteobacteria</taxon>
        <taxon>Chromatiales</taxon>
        <taxon>Chromatiaceae</taxon>
        <taxon>Thiohalocapsa</taxon>
    </lineage>
</organism>
<feature type="chain" id="PRO_5024303176" description="Neurotransmitter-gated ion-channel ligand-binding domain-containing protein" evidence="12">
    <location>
        <begin position="33"/>
        <end position="364"/>
    </location>
</feature>
<dbReference type="RefSeq" id="WP_150093693.1">
    <property type="nucleotide sequence ID" value="NZ_JBFUOH010000075.1"/>
</dbReference>
<keyword evidence="8" id="KW-0406">Ion transport</keyword>
<evidence type="ECO:0000256" key="12">
    <source>
        <dbReference type="SAM" id="SignalP"/>
    </source>
</evidence>
<dbReference type="InterPro" id="IPR036719">
    <property type="entry name" value="Neuro-gated_channel_TM_sf"/>
</dbReference>
<proteinExistence type="predicted"/>
<dbReference type="InterPro" id="IPR006201">
    <property type="entry name" value="Neur_channel"/>
</dbReference>
<feature type="transmembrane region" description="Helical" evidence="11">
    <location>
        <begin position="242"/>
        <end position="263"/>
    </location>
</feature>
<comment type="subcellular location">
    <subcellularLocation>
        <location evidence="2">Cell membrane</location>
    </subcellularLocation>
    <subcellularLocation>
        <location evidence="1">Membrane</location>
        <topology evidence="1">Multi-pass membrane protein</topology>
    </subcellularLocation>
</comment>